<dbReference type="PANTHER" id="PTHR30590:SF3">
    <property type="entry name" value="HYPOTHETICAL MEMBRANE SPANNING PROTEIN"/>
    <property type="match status" value="1"/>
</dbReference>
<protein>
    <submittedName>
        <fullName evidence="3">DUF418 domain-containing protein</fullName>
    </submittedName>
</protein>
<evidence type="ECO:0000313" key="4">
    <source>
        <dbReference type="Proteomes" id="UP000290204"/>
    </source>
</evidence>
<dbReference type="InterPro" id="IPR052529">
    <property type="entry name" value="Bact_Transport_Assoc"/>
</dbReference>
<keyword evidence="4" id="KW-1185">Reference proteome</keyword>
<keyword evidence="1" id="KW-0472">Membrane</keyword>
<feature type="transmembrane region" description="Helical" evidence="1">
    <location>
        <begin position="241"/>
        <end position="260"/>
    </location>
</feature>
<accession>A0A4Q1CNM1</accession>
<gene>
    <name evidence="3" type="ORF">ESA94_04680</name>
</gene>
<evidence type="ECO:0000256" key="1">
    <source>
        <dbReference type="SAM" id="Phobius"/>
    </source>
</evidence>
<proteinExistence type="predicted"/>
<dbReference type="AlphaFoldDB" id="A0A4Q1CNM1"/>
<dbReference type="EMBL" id="SDHW01000001">
    <property type="protein sequence ID" value="RXK62311.1"/>
    <property type="molecule type" value="Genomic_DNA"/>
</dbReference>
<dbReference type="InterPro" id="IPR007349">
    <property type="entry name" value="DUF418"/>
</dbReference>
<evidence type="ECO:0000313" key="3">
    <source>
        <dbReference type="EMBL" id="RXK62311.1"/>
    </source>
</evidence>
<feature type="transmembrane region" description="Helical" evidence="1">
    <location>
        <begin position="272"/>
        <end position="291"/>
    </location>
</feature>
<keyword evidence="1" id="KW-1133">Transmembrane helix</keyword>
<sequence>MIELSPVSQQQRTPVVDILRGWSLLGVVIMNYLSVYGWNTHGKEIASTATSTFIENFTELLFGSKGWPLLAILFGYGFSALLKNISKYNAGKYAFFITRMFWLFAFAFINTLFFGGDILNDYAFIGLLLLAFHKCCSRQLFVIGIAILLLTPLLQSYLGKHKLLFSPKDRDTFYSLYEEGTFVAYLKANLHMRYKWMLRLSYLIIFHLIQLGCFLIGAALERSNAFDTNGFLSNKKVIKKIFWFSFFNSALIYLLQFFIARYEWPFNKYYNLYYPQALVVMLFISISIIWLQSTSKFILIFEAFRATGKMTLTNYILQNIIAFIVLIYSKPGWGITGYFLFGLIVFLLQMPLSQWWLKNYNYGPAEWLWRCLSYKKRFAFKK</sequence>
<feature type="transmembrane region" description="Helical" evidence="1">
    <location>
        <begin position="335"/>
        <end position="352"/>
    </location>
</feature>
<comment type="caution">
    <text evidence="3">The sequence shown here is derived from an EMBL/GenBank/DDBJ whole genome shotgun (WGS) entry which is preliminary data.</text>
</comment>
<keyword evidence="1" id="KW-0812">Transmembrane</keyword>
<dbReference type="RefSeq" id="WP_129129682.1">
    <property type="nucleotide sequence ID" value="NZ_SDHW01000001.1"/>
</dbReference>
<feature type="transmembrane region" description="Helical" evidence="1">
    <location>
        <begin position="200"/>
        <end position="220"/>
    </location>
</feature>
<feature type="transmembrane region" description="Helical" evidence="1">
    <location>
        <begin position="66"/>
        <end position="82"/>
    </location>
</feature>
<feature type="transmembrane region" description="Helical" evidence="1">
    <location>
        <begin position="21"/>
        <end position="38"/>
    </location>
</feature>
<feature type="domain" description="DUF418" evidence="2">
    <location>
        <begin position="233"/>
        <end position="376"/>
    </location>
</feature>
<organism evidence="3 4">
    <name type="scientific">Lacibacter luteus</name>
    <dbReference type="NCBI Taxonomy" id="2508719"/>
    <lineage>
        <taxon>Bacteria</taxon>
        <taxon>Pseudomonadati</taxon>
        <taxon>Bacteroidota</taxon>
        <taxon>Chitinophagia</taxon>
        <taxon>Chitinophagales</taxon>
        <taxon>Chitinophagaceae</taxon>
        <taxon>Lacibacter</taxon>
    </lineage>
</organism>
<dbReference type="OrthoDB" id="9807744at2"/>
<dbReference type="PANTHER" id="PTHR30590">
    <property type="entry name" value="INNER MEMBRANE PROTEIN"/>
    <property type="match status" value="1"/>
</dbReference>
<feature type="transmembrane region" description="Helical" evidence="1">
    <location>
        <begin position="312"/>
        <end position="329"/>
    </location>
</feature>
<dbReference type="Proteomes" id="UP000290204">
    <property type="component" value="Unassembled WGS sequence"/>
</dbReference>
<reference evidence="3 4" key="1">
    <citation type="submission" date="2019-01" db="EMBL/GenBank/DDBJ databases">
        <title>Lacibacter sp. strain TTM-7.</title>
        <authorList>
            <person name="Chen W.-M."/>
        </authorList>
    </citation>
    <scope>NUCLEOTIDE SEQUENCE [LARGE SCALE GENOMIC DNA]</scope>
    <source>
        <strain evidence="3 4">TTM-7</strain>
    </source>
</reference>
<evidence type="ECO:0000259" key="2">
    <source>
        <dbReference type="Pfam" id="PF04235"/>
    </source>
</evidence>
<dbReference type="Pfam" id="PF04235">
    <property type="entry name" value="DUF418"/>
    <property type="match status" value="1"/>
</dbReference>
<name>A0A4Q1CNM1_9BACT</name>
<feature type="transmembrane region" description="Helical" evidence="1">
    <location>
        <begin position="140"/>
        <end position="158"/>
    </location>
</feature>